<accession>A0ABY6TUW9</accession>
<evidence type="ECO:0000256" key="1">
    <source>
        <dbReference type="SAM" id="MobiDB-lite"/>
    </source>
</evidence>
<name>A0ABY6TUW9_BIOOC</name>
<evidence type="ECO:0000313" key="3">
    <source>
        <dbReference type="Proteomes" id="UP000766486"/>
    </source>
</evidence>
<gene>
    <name evidence="2" type="ORF">CLO192961_LOCUS67594</name>
</gene>
<sequence>MCSVRIAMQPKQERRIGRADGSTIPCGRKRYRDLHQAPVGLRGVARESGNKPIRVPDNVFQP</sequence>
<proteinExistence type="predicted"/>
<evidence type="ECO:0000313" key="2">
    <source>
        <dbReference type="EMBL" id="VUC21880.1"/>
    </source>
</evidence>
<feature type="region of interest" description="Disordered" evidence="1">
    <location>
        <begin position="1"/>
        <end position="24"/>
    </location>
</feature>
<dbReference type="Proteomes" id="UP000766486">
    <property type="component" value="Unassembled WGS sequence"/>
</dbReference>
<dbReference type="EMBL" id="CABFNS010000466">
    <property type="protein sequence ID" value="VUC21880.1"/>
    <property type="molecule type" value="Genomic_DNA"/>
</dbReference>
<comment type="caution">
    <text evidence="2">The sequence shown here is derived from an EMBL/GenBank/DDBJ whole genome shotgun (WGS) entry which is preliminary data.</text>
</comment>
<keyword evidence="3" id="KW-1185">Reference proteome</keyword>
<protein>
    <submittedName>
        <fullName evidence="2">Uncharacterized protein</fullName>
    </submittedName>
</protein>
<reference evidence="2 3" key="1">
    <citation type="submission" date="2019-06" db="EMBL/GenBank/DDBJ databases">
        <authorList>
            <person name="Broberg M."/>
        </authorList>
    </citation>
    <scope>NUCLEOTIDE SEQUENCE [LARGE SCALE GENOMIC DNA]</scope>
</reference>
<organism evidence="2 3">
    <name type="scientific">Bionectria ochroleuca</name>
    <name type="common">Gliocladium roseum</name>
    <dbReference type="NCBI Taxonomy" id="29856"/>
    <lineage>
        <taxon>Eukaryota</taxon>
        <taxon>Fungi</taxon>
        <taxon>Dikarya</taxon>
        <taxon>Ascomycota</taxon>
        <taxon>Pezizomycotina</taxon>
        <taxon>Sordariomycetes</taxon>
        <taxon>Hypocreomycetidae</taxon>
        <taxon>Hypocreales</taxon>
        <taxon>Bionectriaceae</taxon>
        <taxon>Clonostachys</taxon>
    </lineage>
</organism>